<protein>
    <submittedName>
        <fullName evidence="5">Efflux RND transporter periplasmic adaptor subunit</fullName>
    </submittedName>
</protein>
<sequence>MKILIGFVPLAFLWLAACNRSEKPKEAETKDTGSTFRTDTVALRNFEEELQFTGQVSFDQKKVDKVFPIVSGNVLEVKADLGAYVKKGQVLATLQSGDVSDFLKDQNTAKANFDIAKRNADNVEQLYKTKFSSENDLVNARKQLEIASSELERSNQVLKLYGGTGGPGKQPVFTVKAPENGYVVEKNVNADMQIRSDNSDPLFTISDLTDVWVLVNIYESDIQSVKQGAQVNITTLAYPDKVFTGSISNISQVIDNDSKVLQARVVLANPGGLLKPDMFCNVKLHIEKPEKLLAVNPISVIFSQDSYFVIKEVKAGEYKTIPVEILKNTSKYMYVKGALQHGDKVVTEGALMLFSELTNN</sequence>
<evidence type="ECO:0000313" key="6">
    <source>
        <dbReference type="Proteomes" id="UP000304900"/>
    </source>
</evidence>
<evidence type="ECO:0000259" key="4">
    <source>
        <dbReference type="Pfam" id="PF25973"/>
    </source>
</evidence>
<feature type="domain" description="CusB-like beta-barrel" evidence="3">
    <location>
        <begin position="211"/>
        <end position="285"/>
    </location>
</feature>
<dbReference type="InterPro" id="IPR051909">
    <property type="entry name" value="MFP_Cation_Efflux"/>
</dbReference>
<dbReference type="InterPro" id="IPR058647">
    <property type="entry name" value="BSH_CzcB-like"/>
</dbReference>
<dbReference type="NCBIfam" id="TIGR01730">
    <property type="entry name" value="RND_mfp"/>
    <property type="match status" value="1"/>
</dbReference>
<organism evidence="5 6">
    <name type="scientific">Dyadobacter frigoris</name>
    <dbReference type="NCBI Taxonomy" id="2576211"/>
    <lineage>
        <taxon>Bacteria</taxon>
        <taxon>Pseudomonadati</taxon>
        <taxon>Bacteroidota</taxon>
        <taxon>Cytophagia</taxon>
        <taxon>Cytophagales</taxon>
        <taxon>Spirosomataceae</taxon>
        <taxon>Dyadobacter</taxon>
    </lineage>
</organism>
<dbReference type="InterPro" id="IPR006143">
    <property type="entry name" value="RND_pump_MFP"/>
</dbReference>
<dbReference type="EMBL" id="SZVO01000010">
    <property type="protein sequence ID" value="TKT90287.1"/>
    <property type="molecule type" value="Genomic_DNA"/>
</dbReference>
<dbReference type="OrthoDB" id="9806939at2"/>
<evidence type="ECO:0000256" key="1">
    <source>
        <dbReference type="ARBA" id="ARBA00009477"/>
    </source>
</evidence>
<dbReference type="FunFam" id="2.40.30.170:FF:000010">
    <property type="entry name" value="Efflux RND transporter periplasmic adaptor subunit"/>
    <property type="match status" value="1"/>
</dbReference>
<reference evidence="5 6" key="1">
    <citation type="submission" date="2019-05" db="EMBL/GenBank/DDBJ databases">
        <title>Dyadobacter AR-3-8 sp. nov., isolated from arctic soil.</title>
        <authorList>
            <person name="Chaudhary D.K."/>
        </authorList>
    </citation>
    <scope>NUCLEOTIDE SEQUENCE [LARGE SCALE GENOMIC DNA]</scope>
    <source>
        <strain evidence="5 6">AR-3-8</strain>
    </source>
</reference>
<dbReference type="Gene3D" id="2.40.50.100">
    <property type="match status" value="1"/>
</dbReference>
<dbReference type="PANTHER" id="PTHR30097:SF4">
    <property type="entry name" value="SLR6042 PROTEIN"/>
    <property type="match status" value="1"/>
</dbReference>
<keyword evidence="2" id="KW-0813">Transport</keyword>
<comment type="caution">
    <text evidence="5">The sequence shown here is derived from an EMBL/GenBank/DDBJ whole genome shotgun (WGS) entry which is preliminary data.</text>
</comment>
<dbReference type="Gene3D" id="2.40.30.170">
    <property type="match status" value="1"/>
</dbReference>
<dbReference type="PROSITE" id="PS51257">
    <property type="entry name" value="PROKAR_LIPOPROTEIN"/>
    <property type="match status" value="1"/>
</dbReference>
<dbReference type="PANTHER" id="PTHR30097">
    <property type="entry name" value="CATION EFFLUX SYSTEM PROTEIN CUSB"/>
    <property type="match status" value="1"/>
</dbReference>
<dbReference type="GO" id="GO:0030313">
    <property type="term" value="C:cell envelope"/>
    <property type="evidence" value="ECO:0007669"/>
    <property type="project" value="TreeGrafter"/>
</dbReference>
<dbReference type="GO" id="GO:0060003">
    <property type="term" value="P:copper ion export"/>
    <property type="evidence" value="ECO:0007669"/>
    <property type="project" value="TreeGrafter"/>
</dbReference>
<dbReference type="Pfam" id="PF25973">
    <property type="entry name" value="BSH_CzcB"/>
    <property type="match status" value="1"/>
</dbReference>
<gene>
    <name evidence="5" type="ORF">FDK13_21350</name>
</gene>
<evidence type="ECO:0000313" key="5">
    <source>
        <dbReference type="EMBL" id="TKT90287.1"/>
    </source>
</evidence>
<comment type="similarity">
    <text evidence="1">Belongs to the membrane fusion protein (MFP) (TC 8.A.1) family.</text>
</comment>
<dbReference type="RefSeq" id="WP_137342050.1">
    <property type="nucleotide sequence ID" value="NZ_BSQH01000004.1"/>
</dbReference>
<evidence type="ECO:0000256" key="2">
    <source>
        <dbReference type="ARBA" id="ARBA00022448"/>
    </source>
</evidence>
<dbReference type="InterPro" id="IPR058792">
    <property type="entry name" value="Beta-barrel_RND_2"/>
</dbReference>
<feature type="domain" description="CzcB-like barrel-sandwich hybrid" evidence="4">
    <location>
        <begin position="63"/>
        <end position="207"/>
    </location>
</feature>
<dbReference type="Gene3D" id="2.40.420.20">
    <property type="match status" value="1"/>
</dbReference>
<name>A0A4U6D2A8_9BACT</name>
<dbReference type="Pfam" id="PF25954">
    <property type="entry name" value="Beta-barrel_RND_2"/>
    <property type="match status" value="1"/>
</dbReference>
<proteinExistence type="inferred from homology"/>
<accession>A0A4U6D2A8</accession>
<evidence type="ECO:0000259" key="3">
    <source>
        <dbReference type="Pfam" id="PF25954"/>
    </source>
</evidence>
<dbReference type="SUPFAM" id="SSF111369">
    <property type="entry name" value="HlyD-like secretion proteins"/>
    <property type="match status" value="1"/>
</dbReference>
<dbReference type="GO" id="GO:0022857">
    <property type="term" value="F:transmembrane transporter activity"/>
    <property type="evidence" value="ECO:0007669"/>
    <property type="project" value="InterPro"/>
</dbReference>
<dbReference type="GO" id="GO:0015679">
    <property type="term" value="P:plasma membrane copper ion transport"/>
    <property type="evidence" value="ECO:0007669"/>
    <property type="project" value="TreeGrafter"/>
</dbReference>
<dbReference type="GO" id="GO:0016020">
    <property type="term" value="C:membrane"/>
    <property type="evidence" value="ECO:0007669"/>
    <property type="project" value="InterPro"/>
</dbReference>
<dbReference type="Proteomes" id="UP000304900">
    <property type="component" value="Unassembled WGS sequence"/>
</dbReference>
<keyword evidence="6" id="KW-1185">Reference proteome</keyword>
<dbReference type="AlphaFoldDB" id="A0A4U6D2A8"/>